<dbReference type="InterPro" id="IPR038076">
    <property type="entry name" value="MgtE_N_sf"/>
</dbReference>
<organism evidence="11 12">
    <name type="scientific">Corynebacterium phoceense</name>
    <dbReference type="NCBI Taxonomy" id="1686286"/>
    <lineage>
        <taxon>Bacteria</taxon>
        <taxon>Bacillati</taxon>
        <taxon>Actinomycetota</taxon>
        <taxon>Actinomycetes</taxon>
        <taxon>Mycobacteriales</taxon>
        <taxon>Corynebacteriaceae</taxon>
        <taxon>Corynebacterium</taxon>
    </lineage>
</organism>
<dbReference type="SUPFAM" id="SSF158791">
    <property type="entry name" value="MgtE N-terminal domain-like"/>
    <property type="match status" value="1"/>
</dbReference>
<dbReference type="SUPFAM" id="SSF54631">
    <property type="entry name" value="CBS-domain pair"/>
    <property type="match status" value="1"/>
</dbReference>
<dbReference type="SMART" id="SM00924">
    <property type="entry name" value="MgtE_N"/>
    <property type="match status" value="1"/>
</dbReference>
<dbReference type="EMBL" id="VHIR01000016">
    <property type="protein sequence ID" value="TQE42893.1"/>
    <property type="molecule type" value="Genomic_DNA"/>
</dbReference>
<keyword evidence="9" id="KW-1003">Cell membrane</keyword>
<keyword evidence="6 9" id="KW-1133">Transmembrane helix</keyword>
<evidence type="ECO:0000259" key="10">
    <source>
        <dbReference type="PROSITE" id="PS51371"/>
    </source>
</evidence>
<evidence type="ECO:0000256" key="5">
    <source>
        <dbReference type="ARBA" id="ARBA00022842"/>
    </source>
</evidence>
<dbReference type="CDD" id="cd04606">
    <property type="entry name" value="CBS_pair_Mg_transporter"/>
    <property type="match status" value="1"/>
</dbReference>
<comment type="similarity">
    <text evidence="2 9">Belongs to the SLC41A transporter family.</text>
</comment>
<dbReference type="InterPro" id="IPR046342">
    <property type="entry name" value="CBS_dom_sf"/>
</dbReference>
<keyword evidence="7 9" id="KW-0472">Membrane</keyword>
<keyword evidence="8" id="KW-0129">CBS domain</keyword>
<dbReference type="PROSITE" id="PS51371">
    <property type="entry name" value="CBS"/>
    <property type="match status" value="1"/>
</dbReference>
<evidence type="ECO:0000256" key="3">
    <source>
        <dbReference type="ARBA" id="ARBA00022448"/>
    </source>
</evidence>
<comment type="caution">
    <text evidence="11">The sequence shown here is derived from an EMBL/GenBank/DDBJ whole genome shotgun (WGS) entry which is preliminary data.</text>
</comment>
<dbReference type="Pfam" id="PF01769">
    <property type="entry name" value="MgtE"/>
    <property type="match status" value="1"/>
</dbReference>
<dbReference type="AlphaFoldDB" id="A0A540R576"/>
<dbReference type="InterPro" id="IPR006668">
    <property type="entry name" value="Mg_transptr_MgtE_intracell_dom"/>
</dbReference>
<reference evidence="11 12" key="1">
    <citation type="submission" date="2019-06" db="EMBL/GenBank/DDBJ databases">
        <title>Draft genome of C. phoceense Strain 272.</title>
        <authorList>
            <person name="Pacheco L.G.C."/>
            <person name="Barberis C.M."/>
            <person name="Almuzara M.N."/>
            <person name="Traglia G.M."/>
            <person name="Santos C.S."/>
            <person name="Rocha D.J.P.G."/>
            <person name="Aguiar E.R.G.R."/>
            <person name="Vay C.A."/>
        </authorList>
    </citation>
    <scope>NUCLEOTIDE SEQUENCE [LARGE SCALE GENOMIC DNA]</scope>
    <source>
        <strain evidence="11 12">272</strain>
    </source>
</reference>
<comment type="subcellular location">
    <subcellularLocation>
        <location evidence="9">Cell membrane</location>
        <topology evidence="9">Multi-pass membrane protein</topology>
    </subcellularLocation>
    <subcellularLocation>
        <location evidence="1">Membrane</location>
        <topology evidence="1">Multi-pass membrane protein</topology>
    </subcellularLocation>
</comment>
<proteinExistence type="inferred from homology"/>
<evidence type="ECO:0000256" key="6">
    <source>
        <dbReference type="ARBA" id="ARBA00022989"/>
    </source>
</evidence>
<dbReference type="PANTHER" id="PTHR41394:SF8">
    <property type="entry name" value="MAGNESIUM TRANSPORTER MGTE"/>
    <property type="match status" value="1"/>
</dbReference>
<dbReference type="InterPro" id="IPR000644">
    <property type="entry name" value="CBS_dom"/>
</dbReference>
<dbReference type="Gene3D" id="1.25.60.10">
    <property type="entry name" value="MgtE N-terminal domain-like"/>
    <property type="match status" value="1"/>
</dbReference>
<evidence type="ECO:0000256" key="1">
    <source>
        <dbReference type="ARBA" id="ARBA00004141"/>
    </source>
</evidence>
<evidence type="ECO:0000313" key="11">
    <source>
        <dbReference type="EMBL" id="TQE42893.1"/>
    </source>
</evidence>
<feature type="transmembrane region" description="Helical" evidence="9">
    <location>
        <begin position="369"/>
        <end position="389"/>
    </location>
</feature>
<dbReference type="SUPFAM" id="SSF161093">
    <property type="entry name" value="MgtE membrane domain-like"/>
    <property type="match status" value="1"/>
</dbReference>
<dbReference type="Gene3D" id="1.10.357.20">
    <property type="entry name" value="SLC41 divalent cation transporters, integral membrane domain"/>
    <property type="match status" value="1"/>
</dbReference>
<dbReference type="SMART" id="SM00116">
    <property type="entry name" value="CBS"/>
    <property type="match status" value="2"/>
</dbReference>
<dbReference type="GO" id="GO:0005886">
    <property type="term" value="C:plasma membrane"/>
    <property type="evidence" value="ECO:0007669"/>
    <property type="project" value="UniProtKB-SubCell"/>
</dbReference>
<dbReference type="InterPro" id="IPR006669">
    <property type="entry name" value="MgtE_transporter"/>
</dbReference>
<comment type="function">
    <text evidence="9">Acts as a magnesium transporter.</text>
</comment>
<dbReference type="GeneID" id="79851950"/>
<dbReference type="GO" id="GO:0015095">
    <property type="term" value="F:magnesium ion transmembrane transporter activity"/>
    <property type="evidence" value="ECO:0007669"/>
    <property type="project" value="UniProtKB-UniRule"/>
</dbReference>
<accession>A0A540R576</accession>
<feature type="transmembrane region" description="Helical" evidence="9">
    <location>
        <begin position="293"/>
        <end position="313"/>
    </location>
</feature>
<keyword evidence="4 9" id="KW-0812">Transmembrane</keyword>
<feature type="transmembrane region" description="Helical" evidence="9">
    <location>
        <begin position="429"/>
        <end position="449"/>
    </location>
</feature>
<dbReference type="Gene3D" id="3.10.580.10">
    <property type="entry name" value="CBS-domain"/>
    <property type="match status" value="1"/>
</dbReference>
<dbReference type="Pfam" id="PF00571">
    <property type="entry name" value="CBS"/>
    <property type="match status" value="1"/>
</dbReference>
<keyword evidence="12" id="KW-1185">Reference proteome</keyword>
<dbReference type="STRING" id="1686286.GCA_900092335_00623"/>
<comment type="caution">
    <text evidence="9">Lacks conserved residue(s) required for the propagation of feature annotation.</text>
</comment>
<dbReference type="Proteomes" id="UP000318080">
    <property type="component" value="Unassembled WGS sequence"/>
</dbReference>
<feature type="transmembrane region" description="Helical" evidence="9">
    <location>
        <begin position="396"/>
        <end position="417"/>
    </location>
</feature>
<evidence type="ECO:0000256" key="2">
    <source>
        <dbReference type="ARBA" id="ARBA00009749"/>
    </source>
</evidence>
<evidence type="ECO:0000256" key="9">
    <source>
        <dbReference type="RuleBase" id="RU362011"/>
    </source>
</evidence>
<evidence type="ECO:0000256" key="4">
    <source>
        <dbReference type="ARBA" id="ARBA00022692"/>
    </source>
</evidence>
<name>A0A540R576_9CORY</name>
<dbReference type="InterPro" id="IPR036739">
    <property type="entry name" value="SLC41_membr_dom_sf"/>
</dbReference>
<sequence length="456" mass="49500">MNNEQQVLDNVDKLEVMLRSEDELDPGQAQELKTLATGLPIRDVIAIVERCNAVRAALVLRLLPRRKAIEVFDAMDFAQQADVIDELGNAEVFEYFDALEPEDRVALLDELPVEIADRLLRSLNKPDRDITGVVLGYEKGSVGRRMSPEVPTLHPEMTAAAALAQLKETAQDLETIYTLPIVEADRRLVGVVSFREVFQAPDTTPLGELMREAVFATATDDAEEVARWFLPLDFLALPIVDASGRLVGLLAWDDAMDIQEEADNEDTARAGGTNPLHQPYLSTPLMKLVKSRIVWLLVLAVSALLTVQVLAMFEEALAAAVVLSLFIPLLTGTGGNTGNQAATTVTRALAMGDVRDRDLWGVLWRELRIGMVLGAVLGTVGFILATLVYDVKIGTVIGTTLFLVCTMSASVGGLMPLVAKKVGADPAVFSNPFISTFCDATGLIIYFLIAKSVLGI</sequence>
<feature type="domain" description="CBS" evidence="10">
    <location>
        <begin position="146"/>
        <end position="209"/>
    </location>
</feature>
<keyword evidence="9" id="KW-0479">Metal-binding</keyword>
<dbReference type="GO" id="GO:0046872">
    <property type="term" value="F:metal ion binding"/>
    <property type="evidence" value="ECO:0007669"/>
    <property type="project" value="UniProtKB-KW"/>
</dbReference>
<evidence type="ECO:0000256" key="8">
    <source>
        <dbReference type="PROSITE-ProRule" id="PRU00703"/>
    </source>
</evidence>
<keyword evidence="5 9" id="KW-0460">Magnesium</keyword>
<gene>
    <name evidence="11" type="primary">mgtE</name>
    <name evidence="11" type="ORF">EJK80_10285</name>
</gene>
<evidence type="ECO:0000313" key="12">
    <source>
        <dbReference type="Proteomes" id="UP000318080"/>
    </source>
</evidence>
<comment type="subunit">
    <text evidence="9">Homodimer.</text>
</comment>
<protein>
    <recommendedName>
        <fullName evidence="9">Magnesium transporter MgtE</fullName>
    </recommendedName>
</protein>
<dbReference type="InterPro" id="IPR006667">
    <property type="entry name" value="SLC41_membr_dom"/>
</dbReference>
<evidence type="ECO:0000256" key="7">
    <source>
        <dbReference type="ARBA" id="ARBA00023136"/>
    </source>
</evidence>
<keyword evidence="3 9" id="KW-0813">Transport</keyword>
<dbReference type="NCBIfam" id="TIGR00400">
    <property type="entry name" value="mgtE"/>
    <property type="match status" value="1"/>
</dbReference>
<dbReference type="PANTHER" id="PTHR41394">
    <property type="entry name" value="MAGNESIUM TRANSPORTER MGTE"/>
    <property type="match status" value="1"/>
</dbReference>
<dbReference type="Pfam" id="PF03448">
    <property type="entry name" value="MgtE_N"/>
    <property type="match status" value="1"/>
</dbReference>
<dbReference type="RefSeq" id="WP_066485989.1">
    <property type="nucleotide sequence ID" value="NZ_LT596207.1"/>
</dbReference>